<dbReference type="SUPFAM" id="SSF51445">
    <property type="entry name" value="(Trans)glycosidases"/>
    <property type="match status" value="1"/>
</dbReference>
<dbReference type="OMA" id="KEQITWA"/>
<evidence type="ECO:0000256" key="2">
    <source>
        <dbReference type="SAM" id="SignalP"/>
    </source>
</evidence>
<dbReference type="InterPro" id="IPR052974">
    <property type="entry name" value="GH79_Enzymes"/>
</dbReference>
<keyword evidence="1" id="KW-1133">Transmembrane helix</keyword>
<dbReference type="OrthoDB" id="2796951at2759"/>
<dbReference type="EMBL" id="JH687398">
    <property type="protein sequence ID" value="EIM80386.1"/>
    <property type="molecule type" value="Genomic_DNA"/>
</dbReference>
<dbReference type="GO" id="GO:0016787">
    <property type="term" value="F:hydrolase activity"/>
    <property type="evidence" value="ECO:0007669"/>
    <property type="project" value="UniProtKB-KW"/>
</dbReference>
<dbReference type="AlphaFoldDB" id="R7RYA5"/>
<reference evidence="5" key="1">
    <citation type="journal article" date="2012" name="Science">
        <title>The Paleozoic origin of enzymatic lignin decomposition reconstructed from 31 fungal genomes.</title>
        <authorList>
            <person name="Floudas D."/>
            <person name="Binder M."/>
            <person name="Riley R."/>
            <person name="Barry K."/>
            <person name="Blanchette R.A."/>
            <person name="Henrissat B."/>
            <person name="Martinez A.T."/>
            <person name="Otillar R."/>
            <person name="Spatafora J.W."/>
            <person name="Yadav J.S."/>
            <person name="Aerts A."/>
            <person name="Benoit I."/>
            <person name="Boyd A."/>
            <person name="Carlson A."/>
            <person name="Copeland A."/>
            <person name="Coutinho P.M."/>
            <person name="de Vries R.P."/>
            <person name="Ferreira P."/>
            <person name="Findley K."/>
            <person name="Foster B."/>
            <person name="Gaskell J."/>
            <person name="Glotzer D."/>
            <person name="Gorecki P."/>
            <person name="Heitman J."/>
            <person name="Hesse C."/>
            <person name="Hori C."/>
            <person name="Igarashi K."/>
            <person name="Jurgens J.A."/>
            <person name="Kallen N."/>
            <person name="Kersten P."/>
            <person name="Kohler A."/>
            <person name="Kuees U."/>
            <person name="Kumar T.K.A."/>
            <person name="Kuo A."/>
            <person name="LaButti K."/>
            <person name="Larrondo L.F."/>
            <person name="Lindquist E."/>
            <person name="Ling A."/>
            <person name="Lombard V."/>
            <person name="Lucas S."/>
            <person name="Lundell T."/>
            <person name="Martin R."/>
            <person name="McLaughlin D.J."/>
            <person name="Morgenstern I."/>
            <person name="Morin E."/>
            <person name="Murat C."/>
            <person name="Nagy L.G."/>
            <person name="Nolan M."/>
            <person name="Ohm R.A."/>
            <person name="Patyshakuliyeva A."/>
            <person name="Rokas A."/>
            <person name="Ruiz-Duenas F.J."/>
            <person name="Sabat G."/>
            <person name="Salamov A."/>
            <person name="Samejima M."/>
            <person name="Schmutz J."/>
            <person name="Slot J.C."/>
            <person name="St John F."/>
            <person name="Stenlid J."/>
            <person name="Sun H."/>
            <person name="Sun S."/>
            <person name="Syed K."/>
            <person name="Tsang A."/>
            <person name="Wiebenga A."/>
            <person name="Young D."/>
            <person name="Pisabarro A."/>
            <person name="Eastwood D.C."/>
            <person name="Martin F."/>
            <person name="Cullen D."/>
            <person name="Grigoriev I.V."/>
            <person name="Hibbett D.S."/>
        </authorList>
    </citation>
    <scope>NUCLEOTIDE SEQUENCE [LARGE SCALE GENOMIC DNA]</scope>
    <source>
        <strain evidence="5">FP-91666</strain>
    </source>
</reference>
<evidence type="ECO:0000259" key="3">
    <source>
        <dbReference type="Pfam" id="PF16862"/>
    </source>
</evidence>
<feature type="transmembrane region" description="Helical" evidence="1">
    <location>
        <begin position="633"/>
        <end position="652"/>
    </location>
</feature>
<dbReference type="Proteomes" id="UP000053927">
    <property type="component" value="Unassembled WGS sequence"/>
</dbReference>
<name>R7RYA5_STEHR</name>
<dbReference type="eggNOG" id="ENOG502QTN4">
    <property type="taxonomic scope" value="Eukaryota"/>
</dbReference>
<accession>R7RYA5</accession>
<evidence type="ECO:0000313" key="5">
    <source>
        <dbReference type="Proteomes" id="UP000053927"/>
    </source>
</evidence>
<keyword evidence="1" id="KW-0812">Transmembrane</keyword>
<protein>
    <submittedName>
        <fullName evidence="4">Glycoside hydrolase family 79 protein</fullName>
    </submittedName>
</protein>
<organism evidence="4 5">
    <name type="scientific">Stereum hirsutum (strain FP-91666)</name>
    <name type="common">White-rot fungus</name>
    <dbReference type="NCBI Taxonomy" id="721885"/>
    <lineage>
        <taxon>Eukaryota</taxon>
        <taxon>Fungi</taxon>
        <taxon>Dikarya</taxon>
        <taxon>Basidiomycota</taxon>
        <taxon>Agaricomycotina</taxon>
        <taxon>Agaricomycetes</taxon>
        <taxon>Russulales</taxon>
        <taxon>Stereaceae</taxon>
        <taxon>Stereum</taxon>
    </lineage>
</organism>
<dbReference type="InterPro" id="IPR017853">
    <property type="entry name" value="GH"/>
</dbReference>
<dbReference type="InterPro" id="IPR031728">
    <property type="entry name" value="GlcAase_C"/>
</dbReference>
<dbReference type="GeneID" id="18804127"/>
<gene>
    <name evidence="4" type="ORF">STEHIDRAFT_172653</name>
</gene>
<proteinExistence type="predicted"/>
<feature type="chain" id="PRO_5004443685" evidence="2">
    <location>
        <begin position="17"/>
        <end position="655"/>
    </location>
</feature>
<keyword evidence="5" id="KW-1185">Reference proteome</keyword>
<sequence length="655" mass="69701">MLFFFVLAAFISLSDAQFSVYRPKNADQVIFDGKSVTYTTSRTTTATATGPAATFTNAAAYNQDTLQAPALPVPAPATEFSIQLVDGGMTGLSIKQNGAFYGFSVEMSVAENVLGRNSSLLQVPFLNLMANIQERVGSVLVRVGGNTQEQAAMVSSLPNSTSVSMSTGSLQWTPDLLYTMANISALTNTRWLLGIPWFQASPFVLDIVHQGEQILGDKVIGYQAANEPDLYARHGNRPSTYTAQDYVNEVGALVDQISTDSAIPMKNNLLVAPSLAGNWNLSAIWNTSFISTYSDSLALLSVEHYPESACDTVTIPVVPQDAFAQYLTHSFSQQQVAKYLPSTALAQQSDKQFLMSETNSGSCGGWAGLSDSFGAALWALDYGLTMAYSNFTGALLHVGGLNSFYNPFFSPPTNQSHYRQWTVGPVYYSALIMAEILGPSNASQVVDLQANANSDYTPGYAIFENGSPTKVALFNLMTDPSGNSDYTATLSISGATLPSQVTVKYLRSSSVSDKAGYTWANQSFGDALQADGRLQGTLDVQTVQCDQTSNTCAIKVPAPSFALVFLTDDAESEATPSETLTFSTSTIATATAAYVDPSVLATSNGQSGLGLDGEYKGSTSPGSVDHFNSAGHAVPWMTGLIISVLSGLLVVLRTI</sequence>
<dbReference type="Gene3D" id="3.20.20.80">
    <property type="entry name" value="Glycosidases"/>
    <property type="match status" value="1"/>
</dbReference>
<dbReference type="RefSeq" id="XP_007310518.1">
    <property type="nucleotide sequence ID" value="XM_007310456.1"/>
</dbReference>
<keyword evidence="4" id="KW-0378">Hydrolase</keyword>
<evidence type="ECO:0000313" key="4">
    <source>
        <dbReference type="EMBL" id="EIM80386.1"/>
    </source>
</evidence>
<dbReference type="PANTHER" id="PTHR36183:SF2">
    <property type="entry name" value="BETA-GLUCURONIDASE C-TERMINAL DOMAIN-CONTAINING PROTEIN"/>
    <property type="match status" value="1"/>
</dbReference>
<keyword evidence="2" id="KW-0732">Signal</keyword>
<dbReference type="Pfam" id="PF16862">
    <property type="entry name" value="Glyco_hydro_79C"/>
    <property type="match status" value="1"/>
</dbReference>
<feature type="domain" description="Beta-glucuronidase C-terminal" evidence="3">
    <location>
        <begin position="459"/>
        <end position="563"/>
    </location>
</feature>
<feature type="signal peptide" evidence="2">
    <location>
        <begin position="1"/>
        <end position="16"/>
    </location>
</feature>
<evidence type="ECO:0000256" key="1">
    <source>
        <dbReference type="SAM" id="Phobius"/>
    </source>
</evidence>
<dbReference type="KEGG" id="shs:STEHIDRAFT_172653"/>
<dbReference type="PANTHER" id="PTHR36183">
    <property type="entry name" value="BETA-GLUCURONIDASE"/>
    <property type="match status" value="1"/>
</dbReference>
<keyword evidence="1" id="KW-0472">Membrane</keyword>